<dbReference type="InterPro" id="IPR011013">
    <property type="entry name" value="Gal_mutarotase_sf_dom"/>
</dbReference>
<proteinExistence type="inferred from homology"/>
<dbReference type="Pfam" id="PF21365">
    <property type="entry name" value="Glyco_hydro_31_3rd"/>
    <property type="match status" value="1"/>
</dbReference>
<dbReference type="SUPFAM" id="SSF51445">
    <property type="entry name" value="(Trans)glycosidases"/>
    <property type="match status" value="1"/>
</dbReference>
<accession>A0A927FCS3</accession>
<dbReference type="InterPro" id="IPR051816">
    <property type="entry name" value="Glycosyl_Hydrolase_31"/>
</dbReference>
<dbReference type="CDD" id="cd14752">
    <property type="entry name" value="GH31_N"/>
    <property type="match status" value="1"/>
</dbReference>
<dbReference type="PANTHER" id="PTHR43863:SF2">
    <property type="entry name" value="MALTASE-GLUCOAMYLASE"/>
    <property type="match status" value="1"/>
</dbReference>
<sequence length="737" mass="82191">MPYAFSRSLQAAATLAALLLATPLVQAAKTLSAPSGELTWQDDGSVQITRSGATIIDLQQIRFDYHAPLSVKLIDANDHSIRVALSFPAAVDFRSRATEPLDIELTMSRHGDGFRFYADAEWGNQVTLDLADTGDHVFGLSSPLQPENRHSPDLRESSVTVEVTNAAQTMVENFASAFSSFYISSHGYGAFFDTFGAGQYDFAINGRHKIHHETGTLDWYVFFGDDGRAIHQAYYELIGAPKSLPLWAVGPVGWRDQNDGGAAEILDDLQRFEDLRLPFTSWFVDRPYSDGANEWSLMNFNAKFAKPEEWISTIREDHGIEFMTWTATAFFGDTPMPKHLPGGFTYADLSDPATVALYQQKLTELQHSVGVKGHKMDRADEHLPNWEKWADETVAIGERRNKYAYLFAKTHDESLRRTWGDDQFTFSRAAIHRAQPYLSAIWGGDPRTSWQGLQGNAANAMRASFMGFPVWGTDVGGYLGPGYIDTDLYLRWTQFGIFNGLLEIKFDGSGGDGPDRMPWSYDKTFQSDFRELLELRMALLPYLHSLANTSATNGPLMQPLAYRHLDDPNTYDIWDQYYVGDGLLVAPVLTPGTAREVYLPAGKWYRFDFAEGVQSAHEGQRAMGVQAALDEIPLFVRANSLMVTGDIYRGNSRNWLEGEANTLVIHAFPGGIGEQTSFTYIDSKDDNKPKTITLTRTDESVKVVAPELTQEVTIEVYLDGKKQVKTVPAGAPLEATF</sequence>
<dbReference type="EMBL" id="JACYFG010000061">
    <property type="protein sequence ID" value="MBD5782469.1"/>
    <property type="molecule type" value="Genomic_DNA"/>
</dbReference>
<evidence type="ECO:0000256" key="2">
    <source>
        <dbReference type="RuleBase" id="RU361185"/>
    </source>
</evidence>
<dbReference type="InterPro" id="IPR017853">
    <property type="entry name" value="GH"/>
</dbReference>
<dbReference type="InterPro" id="IPR000322">
    <property type="entry name" value="Glyco_hydro_31_TIM"/>
</dbReference>
<evidence type="ECO:0000313" key="6">
    <source>
        <dbReference type="EMBL" id="MBD5782469.1"/>
    </source>
</evidence>
<dbReference type="RefSeq" id="WP_191619550.1">
    <property type="nucleotide sequence ID" value="NZ_JACYFG010000061.1"/>
</dbReference>
<keyword evidence="2" id="KW-0326">Glycosidase</keyword>
<dbReference type="InterPro" id="IPR048395">
    <property type="entry name" value="Glyco_hydro_31_C"/>
</dbReference>
<reference evidence="6" key="1">
    <citation type="submission" date="2020-09" db="EMBL/GenBank/DDBJ databases">
        <title>Pelagicoccus enzymogenes sp. nov. with an EPS production, isolated from marine sediment.</title>
        <authorList>
            <person name="Feng X."/>
        </authorList>
    </citation>
    <scope>NUCLEOTIDE SEQUENCE</scope>
    <source>
        <strain evidence="6">NFK12</strain>
    </source>
</reference>
<evidence type="ECO:0000259" key="5">
    <source>
        <dbReference type="Pfam" id="PF21365"/>
    </source>
</evidence>
<name>A0A927FCS3_9BACT</name>
<keyword evidence="7" id="KW-1185">Reference proteome</keyword>
<evidence type="ECO:0000313" key="7">
    <source>
        <dbReference type="Proteomes" id="UP000622317"/>
    </source>
</evidence>
<dbReference type="GO" id="GO:0005975">
    <property type="term" value="P:carbohydrate metabolic process"/>
    <property type="evidence" value="ECO:0007669"/>
    <property type="project" value="InterPro"/>
</dbReference>
<keyword evidence="3" id="KW-0732">Signal</keyword>
<organism evidence="6 7">
    <name type="scientific">Pelagicoccus enzymogenes</name>
    <dbReference type="NCBI Taxonomy" id="2773457"/>
    <lineage>
        <taxon>Bacteria</taxon>
        <taxon>Pseudomonadati</taxon>
        <taxon>Verrucomicrobiota</taxon>
        <taxon>Opitutia</taxon>
        <taxon>Puniceicoccales</taxon>
        <taxon>Pelagicoccaceae</taxon>
        <taxon>Pelagicoccus</taxon>
    </lineage>
</organism>
<keyword evidence="2 6" id="KW-0378">Hydrolase</keyword>
<evidence type="ECO:0000256" key="1">
    <source>
        <dbReference type="ARBA" id="ARBA00007806"/>
    </source>
</evidence>
<feature type="domain" description="Glycosyl hydrolase family 31 C-terminal" evidence="5">
    <location>
        <begin position="555"/>
        <end position="640"/>
    </location>
</feature>
<dbReference type="Gene3D" id="2.60.40.1760">
    <property type="entry name" value="glycosyl hydrolase (family 31)"/>
    <property type="match status" value="1"/>
</dbReference>
<dbReference type="Proteomes" id="UP000622317">
    <property type="component" value="Unassembled WGS sequence"/>
</dbReference>
<dbReference type="SUPFAM" id="SSF51011">
    <property type="entry name" value="Glycosyl hydrolase domain"/>
    <property type="match status" value="1"/>
</dbReference>
<dbReference type="GO" id="GO:0004553">
    <property type="term" value="F:hydrolase activity, hydrolyzing O-glycosyl compounds"/>
    <property type="evidence" value="ECO:0007669"/>
    <property type="project" value="InterPro"/>
</dbReference>
<evidence type="ECO:0000256" key="3">
    <source>
        <dbReference type="SAM" id="SignalP"/>
    </source>
</evidence>
<dbReference type="AlphaFoldDB" id="A0A927FCS3"/>
<protein>
    <submittedName>
        <fullName evidence="6">Glycoside hydrolase family 31 protein</fullName>
    </submittedName>
</protein>
<dbReference type="SUPFAM" id="SSF74650">
    <property type="entry name" value="Galactose mutarotase-like"/>
    <property type="match status" value="1"/>
</dbReference>
<dbReference type="InterPro" id="IPR013780">
    <property type="entry name" value="Glyco_hydro_b"/>
</dbReference>
<dbReference type="Gene3D" id="3.20.20.80">
    <property type="entry name" value="Glycosidases"/>
    <property type="match status" value="1"/>
</dbReference>
<dbReference type="PANTHER" id="PTHR43863">
    <property type="entry name" value="HYDROLASE, PUTATIVE (AFU_ORTHOLOGUE AFUA_1G03140)-RELATED"/>
    <property type="match status" value="1"/>
</dbReference>
<dbReference type="GO" id="GO:0030246">
    <property type="term" value="F:carbohydrate binding"/>
    <property type="evidence" value="ECO:0007669"/>
    <property type="project" value="InterPro"/>
</dbReference>
<comment type="caution">
    <text evidence="6">The sequence shown here is derived from an EMBL/GenBank/DDBJ whole genome shotgun (WGS) entry which is preliminary data.</text>
</comment>
<dbReference type="Gene3D" id="2.60.40.1180">
    <property type="entry name" value="Golgi alpha-mannosidase II"/>
    <property type="match status" value="1"/>
</dbReference>
<feature type="domain" description="Glycoside hydrolase family 31 TIM barrel" evidence="4">
    <location>
        <begin position="242"/>
        <end position="546"/>
    </location>
</feature>
<evidence type="ECO:0000259" key="4">
    <source>
        <dbReference type="Pfam" id="PF01055"/>
    </source>
</evidence>
<feature type="chain" id="PRO_5037725142" evidence="3">
    <location>
        <begin position="28"/>
        <end position="737"/>
    </location>
</feature>
<comment type="similarity">
    <text evidence="1 2">Belongs to the glycosyl hydrolase 31 family.</text>
</comment>
<feature type="signal peptide" evidence="3">
    <location>
        <begin position="1"/>
        <end position="27"/>
    </location>
</feature>
<dbReference type="Pfam" id="PF01055">
    <property type="entry name" value="Glyco_hydro_31_2nd"/>
    <property type="match status" value="1"/>
</dbReference>
<gene>
    <name evidence="6" type="ORF">IEN85_23425</name>
</gene>